<dbReference type="Proteomes" id="UP001195769">
    <property type="component" value="Unassembled WGS sequence"/>
</dbReference>
<gene>
    <name evidence="1" type="ORF">F5891DRAFT_960404</name>
</gene>
<name>A0AAD4HGF5_9AGAM</name>
<protein>
    <submittedName>
        <fullName evidence="1">Uncharacterized protein</fullName>
    </submittedName>
</protein>
<dbReference type="AlphaFoldDB" id="A0AAD4HGF5"/>
<keyword evidence="2" id="KW-1185">Reference proteome</keyword>
<evidence type="ECO:0000313" key="1">
    <source>
        <dbReference type="EMBL" id="KAG1895286.1"/>
    </source>
</evidence>
<accession>A0AAD4HGF5</accession>
<sequence>KPIKEEDPEHSIPLDLSGKNIIVHGSTLTLCQALVSYSTSDYNEFEAKGVRGTHVAANDVFAVKSLSTYGHVLAHILSRPIRGAWKEKFAPQGTVVRFIVDKREFTSSVGPLLDTYF</sequence>
<dbReference type="EMBL" id="JABBWK010000068">
    <property type="protein sequence ID" value="KAG1895286.1"/>
    <property type="molecule type" value="Genomic_DNA"/>
</dbReference>
<dbReference type="RefSeq" id="XP_041220862.1">
    <property type="nucleotide sequence ID" value="XM_041375728.1"/>
</dbReference>
<organism evidence="1 2">
    <name type="scientific">Suillus fuscotomentosus</name>
    <dbReference type="NCBI Taxonomy" id="1912939"/>
    <lineage>
        <taxon>Eukaryota</taxon>
        <taxon>Fungi</taxon>
        <taxon>Dikarya</taxon>
        <taxon>Basidiomycota</taxon>
        <taxon>Agaricomycotina</taxon>
        <taxon>Agaricomycetes</taxon>
        <taxon>Agaricomycetidae</taxon>
        <taxon>Boletales</taxon>
        <taxon>Suillineae</taxon>
        <taxon>Suillaceae</taxon>
        <taxon>Suillus</taxon>
    </lineage>
</organism>
<reference evidence="1" key="1">
    <citation type="journal article" date="2020" name="New Phytol.">
        <title>Comparative genomics reveals dynamic genome evolution in host specialist ectomycorrhizal fungi.</title>
        <authorList>
            <person name="Lofgren L.A."/>
            <person name="Nguyen N.H."/>
            <person name="Vilgalys R."/>
            <person name="Ruytinx J."/>
            <person name="Liao H.L."/>
            <person name="Branco S."/>
            <person name="Kuo A."/>
            <person name="LaButti K."/>
            <person name="Lipzen A."/>
            <person name="Andreopoulos W."/>
            <person name="Pangilinan J."/>
            <person name="Riley R."/>
            <person name="Hundley H."/>
            <person name="Na H."/>
            <person name="Barry K."/>
            <person name="Grigoriev I.V."/>
            <person name="Stajich J.E."/>
            <person name="Kennedy P.G."/>
        </authorList>
    </citation>
    <scope>NUCLEOTIDE SEQUENCE</scope>
    <source>
        <strain evidence="1">FC203</strain>
    </source>
</reference>
<feature type="non-terminal residue" evidence="1">
    <location>
        <position position="1"/>
    </location>
</feature>
<evidence type="ECO:0000313" key="2">
    <source>
        <dbReference type="Proteomes" id="UP001195769"/>
    </source>
</evidence>
<proteinExistence type="predicted"/>
<dbReference type="GeneID" id="64670026"/>
<comment type="caution">
    <text evidence="1">The sequence shown here is derived from an EMBL/GenBank/DDBJ whole genome shotgun (WGS) entry which is preliminary data.</text>
</comment>